<proteinExistence type="predicted"/>
<dbReference type="EMBL" id="MU003497">
    <property type="protein sequence ID" value="KAF2474473.1"/>
    <property type="molecule type" value="Genomic_DNA"/>
</dbReference>
<organism evidence="1 2">
    <name type="scientific">Lindgomyces ingoldianus</name>
    <dbReference type="NCBI Taxonomy" id="673940"/>
    <lineage>
        <taxon>Eukaryota</taxon>
        <taxon>Fungi</taxon>
        <taxon>Dikarya</taxon>
        <taxon>Ascomycota</taxon>
        <taxon>Pezizomycotina</taxon>
        <taxon>Dothideomycetes</taxon>
        <taxon>Pleosporomycetidae</taxon>
        <taxon>Pleosporales</taxon>
        <taxon>Lindgomycetaceae</taxon>
        <taxon>Lindgomyces</taxon>
    </lineage>
</organism>
<feature type="non-terminal residue" evidence="1">
    <location>
        <position position="66"/>
    </location>
</feature>
<keyword evidence="1" id="KW-0687">Ribonucleoprotein</keyword>
<dbReference type="Proteomes" id="UP000799755">
    <property type="component" value="Unassembled WGS sequence"/>
</dbReference>
<feature type="non-terminal residue" evidence="1">
    <location>
        <position position="1"/>
    </location>
</feature>
<comment type="caution">
    <text evidence="1">The sequence shown here is derived from an EMBL/GenBank/DDBJ whole genome shotgun (WGS) entry which is preliminary data.</text>
</comment>
<keyword evidence="2" id="KW-1185">Reference proteome</keyword>
<reference evidence="1" key="1">
    <citation type="journal article" date="2020" name="Stud. Mycol.">
        <title>101 Dothideomycetes genomes: a test case for predicting lifestyles and emergence of pathogens.</title>
        <authorList>
            <person name="Haridas S."/>
            <person name="Albert R."/>
            <person name="Binder M."/>
            <person name="Bloem J."/>
            <person name="Labutti K."/>
            <person name="Salamov A."/>
            <person name="Andreopoulos B."/>
            <person name="Baker S."/>
            <person name="Barry K."/>
            <person name="Bills G."/>
            <person name="Bluhm B."/>
            <person name="Cannon C."/>
            <person name="Castanera R."/>
            <person name="Culley D."/>
            <person name="Daum C."/>
            <person name="Ezra D."/>
            <person name="Gonzalez J."/>
            <person name="Henrissat B."/>
            <person name="Kuo A."/>
            <person name="Liang C."/>
            <person name="Lipzen A."/>
            <person name="Lutzoni F."/>
            <person name="Magnuson J."/>
            <person name="Mondo S."/>
            <person name="Nolan M."/>
            <person name="Ohm R."/>
            <person name="Pangilinan J."/>
            <person name="Park H.-J."/>
            <person name="Ramirez L."/>
            <person name="Alfaro M."/>
            <person name="Sun H."/>
            <person name="Tritt A."/>
            <person name="Yoshinaga Y."/>
            <person name="Zwiers L.-H."/>
            <person name="Turgeon B."/>
            <person name="Goodwin S."/>
            <person name="Spatafora J."/>
            <person name="Crous P."/>
            <person name="Grigoriev I."/>
        </authorList>
    </citation>
    <scope>NUCLEOTIDE SEQUENCE</scope>
    <source>
        <strain evidence="1">ATCC 200398</strain>
    </source>
</reference>
<keyword evidence="1" id="KW-0689">Ribosomal protein</keyword>
<evidence type="ECO:0000313" key="2">
    <source>
        <dbReference type="Proteomes" id="UP000799755"/>
    </source>
</evidence>
<protein>
    <submittedName>
        <fullName evidence="1">Ribosomal protein P1</fullName>
    </submittedName>
</protein>
<sequence>TNAEIATSYAALILADEGLKITPEKLQTLLKAAGIEDVEPIWTTLFANALKDKNVKELLTDVTAAG</sequence>
<gene>
    <name evidence="1" type="ORF">BDR25DRAFT_156503</name>
</gene>
<accession>A0ACB6R6K4</accession>
<evidence type="ECO:0000313" key="1">
    <source>
        <dbReference type="EMBL" id="KAF2474473.1"/>
    </source>
</evidence>
<name>A0ACB6R6K4_9PLEO</name>